<dbReference type="AlphaFoldDB" id="A0A7I9YP54"/>
<name>A0A7I9YP54_MYCBU</name>
<feature type="transmembrane region" description="Helical" evidence="1">
    <location>
        <begin position="68"/>
        <end position="92"/>
    </location>
</feature>
<dbReference type="RefSeq" id="WP_163711712.1">
    <property type="nucleotide sequence ID" value="NZ_BLKZ01000001.1"/>
</dbReference>
<keyword evidence="1" id="KW-0812">Transmembrane</keyword>
<proteinExistence type="predicted"/>
<evidence type="ECO:0000313" key="2">
    <source>
        <dbReference type="EMBL" id="GFG90283.1"/>
    </source>
</evidence>
<comment type="caution">
    <text evidence="2">The sequence shown here is derived from an EMBL/GenBank/DDBJ whole genome shotgun (WGS) entry which is preliminary data.</text>
</comment>
<reference evidence="2 3" key="1">
    <citation type="journal article" date="2019" name="Emerg. Microbes Infect.">
        <title>Comprehensive subspecies identification of 175 nontuberculous mycobacteria species based on 7547 genomic profiles.</title>
        <authorList>
            <person name="Matsumoto Y."/>
            <person name="Kinjo T."/>
            <person name="Motooka D."/>
            <person name="Nabeya D."/>
            <person name="Jung N."/>
            <person name="Uechi K."/>
            <person name="Horii T."/>
            <person name="Iida T."/>
            <person name="Fujita J."/>
            <person name="Nakamura S."/>
        </authorList>
    </citation>
    <scope>NUCLEOTIDE SEQUENCE [LARGE SCALE GENOMIC DNA]</scope>
    <source>
        <strain evidence="2 3">JCM 30725</strain>
    </source>
</reference>
<evidence type="ECO:0000313" key="3">
    <source>
        <dbReference type="Proteomes" id="UP000465360"/>
    </source>
</evidence>
<dbReference type="Proteomes" id="UP000465360">
    <property type="component" value="Unassembled WGS sequence"/>
</dbReference>
<keyword evidence="1" id="KW-1133">Transmembrane helix</keyword>
<accession>A0A7I9YP54</accession>
<keyword evidence="3" id="KW-1185">Reference proteome</keyword>
<sequence>MTTMSPQLTSLAYAPEARTGNRLAIMSVAAGILQFFLLFVPCWLVTIPLALNAVHQTEDHRDGGSRHLAIAGLSLAVTHFAVYVGMVIWLIAGN</sequence>
<feature type="transmembrane region" description="Helical" evidence="1">
    <location>
        <begin position="23"/>
        <end position="47"/>
    </location>
</feature>
<gene>
    <name evidence="2" type="ORF">MBOU_23250</name>
</gene>
<organism evidence="2 3">
    <name type="scientific">Mycobacterium bourgelatii</name>
    <dbReference type="NCBI Taxonomy" id="1273442"/>
    <lineage>
        <taxon>Bacteria</taxon>
        <taxon>Bacillati</taxon>
        <taxon>Actinomycetota</taxon>
        <taxon>Actinomycetes</taxon>
        <taxon>Mycobacteriales</taxon>
        <taxon>Mycobacteriaceae</taxon>
        <taxon>Mycobacterium</taxon>
    </lineage>
</organism>
<dbReference type="EMBL" id="BLKZ01000001">
    <property type="protein sequence ID" value="GFG90283.1"/>
    <property type="molecule type" value="Genomic_DNA"/>
</dbReference>
<evidence type="ECO:0000256" key="1">
    <source>
        <dbReference type="SAM" id="Phobius"/>
    </source>
</evidence>
<protein>
    <recommendedName>
        <fullName evidence="4">DUF4190 domain-containing protein</fullName>
    </recommendedName>
</protein>
<keyword evidence="1" id="KW-0472">Membrane</keyword>
<evidence type="ECO:0008006" key="4">
    <source>
        <dbReference type="Google" id="ProtNLM"/>
    </source>
</evidence>